<dbReference type="CDD" id="cd00769">
    <property type="entry name" value="PheRS_beta_core"/>
    <property type="match status" value="1"/>
</dbReference>
<dbReference type="PROSITE" id="PS50886">
    <property type="entry name" value="TRBD"/>
    <property type="match status" value="1"/>
</dbReference>
<evidence type="ECO:0000256" key="10">
    <source>
        <dbReference type="ARBA" id="ARBA00022842"/>
    </source>
</evidence>
<keyword evidence="5 16" id="KW-0820">tRNA-binding</keyword>
<dbReference type="InterPro" id="IPR045060">
    <property type="entry name" value="Phe-tRNA-ligase_IIc_bsu"/>
</dbReference>
<dbReference type="PANTHER" id="PTHR10947">
    <property type="entry name" value="PHENYLALANYL-TRNA SYNTHETASE BETA CHAIN AND LEUCINE-RICH REPEAT-CONTAINING PROTEIN 47"/>
    <property type="match status" value="1"/>
</dbReference>
<keyword evidence="21" id="KW-1185">Reference proteome</keyword>
<evidence type="ECO:0000313" key="20">
    <source>
        <dbReference type="EMBL" id="SHL34693.1"/>
    </source>
</evidence>
<dbReference type="InterPro" id="IPR005147">
    <property type="entry name" value="tRNA_synthase_B5-dom"/>
</dbReference>
<dbReference type="GO" id="GO:0009328">
    <property type="term" value="C:phenylalanine-tRNA ligase complex"/>
    <property type="evidence" value="ECO:0007669"/>
    <property type="project" value="TreeGrafter"/>
</dbReference>
<dbReference type="InterPro" id="IPR002547">
    <property type="entry name" value="tRNA-bd_dom"/>
</dbReference>
<dbReference type="GO" id="GO:0006432">
    <property type="term" value="P:phenylalanyl-tRNA aminoacylation"/>
    <property type="evidence" value="ECO:0007669"/>
    <property type="project" value="UniProtKB-UniRule"/>
</dbReference>
<feature type="binding site" evidence="15">
    <location>
        <position position="469"/>
    </location>
    <ligand>
        <name>Mg(2+)</name>
        <dbReference type="ChEBI" id="CHEBI:18420"/>
        <note>shared with alpha subunit</note>
    </ligand>
</feature>
<dbReference type="InterPro" id="IPR005121">
    <property type="entry name" value="Fdx_antiC-bd"/>
</dbReference>
<evidence type="ECO:0000256" key="6">
    <source>
        <dbReference type="ARBA" id="ARBA00022598"/>
    </source>
</evidence>
<evidence type="ECO:0000259" key="17">
    <source>
        <dbReference type="PROSITE" id="PS50886"/>
    </source>
</evidence>
<dbReference type="InterPro" id="IPR036690">
    <property type="entry name" value="Fdx_antiC-bd_sf"/>
</dbReference>
<accession>A0A1M6ZWK2</accession>
<dbReference type="InterPro" id="IPR012340">
    <property type="entry name" value="NA-bd_OB-fold"/>
</dbReference>
<dbReference type="GO" id="GO:0000049">
    <property type="term" value="F:tRNA binding"/>
    <property type="evidence" value="ECO:0007669"/>
    <property type="project" value="UniProtKB-UniRule"/>
</dbReference>
<dbReference type="Proteomes" id="UP000184364">
    <property type="component" value="Unassembled WGS sequence"/>
</dbReference>
<evidence type="ECO:0000259" key="19">
    <source>
        <dbReference type="PROSITE" id="PS51483"/>
    </source>
</evidence>
<evidence type="ECO:0000256" key="4">
    <source>
        <dbReference type="ARBA" id="ARBA00022490"/>
    </source>
</evidence>
<dbReference type="EMBL" id="FRAV01000016">
    <property type="protein sequence ID" value="SHL34693.1"/>
    <property type="molecule type" value="Genomic_DNA"/>
</dbReference>
<dbReference type="STRING" id="1302687.SAMN05444267_101655"/>
<evidence type="ECO:0000313" key="21">
    <source>
        <dbReference type="Proteomes" id="UP000184364"/>
    </source>
</evidence>
<dbReference type="InterPro" id="IPR004532">
    <property type="entry name" value="Phe-tRNA-ligase_IIc_bsu_bact"/>
</dbReference>
<dbReference type="FunFam" id="3.50.40.10:FF:000001">
    <property type="entry name" value="Phenylalanine--tRNA ligase beta subunit"/>
    <property type="match status" value="1"/>
</dbReference>
<evidence type="ECO:0000259" key="18">
    <source>
        <dbReference type="PROSITE" id="PS51447"/>
    </source>
</evidence>
<dbReference type="Gene3D" id="3.30.56.10">
    <property type="match status" value="2"/>
</dbReference>
<dbReference type="Gene3D" id="3.50.40.10">
    <property type="entry name" value="Phenylalanyl-trna Synthetase, Chain B, domain 3"/>
    <property type="match status" value="1"/>
</dbReference>
<dbReference type="PROSITE" id="PS51483">
    <property type="entry name" value="B5"/>
    <property type="match status" value="1"/>
</dbReference>
<dbReference type="HAMAP" id="MF_00283">
    <property type="entry name" value="Phe_tRNA_synth_beta1"/>
    <property type="match status" value="1"/>
</dbReference>
<comment type="cofactor">
    <cofactor evidence="15">
        <name>Mg(2+)</name>
        <dbReference type="ChEBI" id="CHEBI:18420"/>
    </cofactor>
    <text evidence="15">Binds 2 magnesium ions per tetramer.</text>
</comment>
<dbReference type="Pfam" id="PF03484">
    <property type="entry name" value="B5"/>
    <property type="match status" value="1"/>
</dbReference>
<dbReference type="OrthoDB" id="9805455at2"/>
<dbReference type="FunFam" id="3.30.70.380:FF:000001">
    <property type="entry name" value="Phenylalanine--tRNA ligase beta subunit"/>
    <property type="match status" value="1"/>
</dbReference>
<dbReference type="SUPFAM" id="SSF46955">
    <property type="entry name" value="Putative DNA-binding domain"/>
    <property type="match status" value="1"/>
</dbReference>
<dbReference type="PROSITE" id="PS51447">
    <property type="entry name" value="FDX_ACB"/>
    <property type="match status" value="1"/>
</dbReference>
<evidence type="ECO:0000256" key="13">
    <source>
        <dbReference type="ARBA" id="ARBA00023146"/>
    </source>
</evidence>
<dbReference type="InterPro" id="IPR033714">
    <property type="entry name" value="tRNA_bind_bactPheRS"/>
</dbReference>
<dbReference type="Pfam" id="PF01588">
    <property type="entry name" value="tRNA_bind"/>
    <property type="match status" value="1"/>
</dbReference>
<dbReference type="RefSeq" id="WP_073293049.1">
    <property type="nucleotide sequence ID" value="NZ_FRAV01000016.1"/>
</dbReference>
<feature type="domain" description="B5" evidence="19">
    <location>
        <begin position="415"/>
        <end position="491"/>
    </location>
</feature>
<dbReference type="SUPFAM" id="SSF56037">
    <property type="entry name" value="PheT/TilS domain"/>
    <property type="match status" value="1"/>
</dbReference>
<evidence type="ECO:0000256" key="11">
    <source>
        <dbReference type="ARBA" id="ARBA00022884"/>
    </source>
</evidence>
<organism evidence="20 21">
    <name type="scientific">Chryseobacterium polytrichastri</name>
    <dbReference type="NCBI Taxonomy" id="1302687"/>
    <lineage>
        <taxon>Bacteria</taxon>
        <taxon>Pseudomonadati</taxon>
        <taxon>Bacteroidota</taxon>
        <taxon>Flavobacteriia</taxon>
        <taxon>Flavobacteriales</taxon>
        <taxon>Weeksellaceae</taxon>
        <taxon>Chryseobacterium group</taxon>
        <taxon>Chryseobacterium</taxon>
    </lineage>
</organism>
<evidence type="ECO:0000256" key="5">
    <source>
        <dbReference type="ARBA" id="ARBA00022555"/>
    </source>
</evidence>
<dbReference type="CDD" id="cd02796">
    <property type="entry name" value="tRNA_bind_bactPheRS"/>
    <property type="match status" value="1"/>
</dbReference>
<evidence type="ECO:0000256" key="3">
    <source>
        <dbReference type="ARBA" id="ARBA00011209"/>
    </source>
</evidence>
<dbReference type="PANTHER" id="PTHR10947:SF0">
    <property type="entry name" value="PHENYLALANINE--TRNA LIGASE BETA SUBUNIT"/>
    <property type="match status" value="1"/>
</dbReference>
<reference evidence="21" key="1">
    <citation type="submission" date="2016-11" db="EMBL/GenBank/DDBJ databases">
        <authorList>
            <person name="Varghese N."/>
            <person name="Submissions S."/>
        </authorList>
    </citation>
    <scope>NUCLEOTIDE SEQUENCE [LARGE SCALE GENOMIC DNA]</scope>
    <source>
        <strain evidence="21">DSM 26899</strain>
    </source>
</reference>
<comment type="similarity">
    <text evidence="2 15">Belongs to the phenylalanyl-tRNA synthetase beta subunit family. Type 1 subfamily.</text>
</comment>
<dbReference type="Gene3D" id="2.40.50.140">
    <property type="entry name" value="Nucleic acid-binding proteins"/>
    <property type="match status" value="1"/>
</dbReference>
<protein>
    <recommendedName>
        <fullName evidence="15">Phenylalanine--tRNA ligase beta subunit</fullName>
        <ecNumber evidence="15">6.1.1.20</ecNumber>
    </recommendedName>
    <alternativeName>
        <fullName evidence="15">Phenylalanyl-tRNA synthetase beta subunit</fullName>
        <shortName evidence="15">PheRS</shortName>
    </alternativeName>
</protein>
<keyword evidence="6 15" id="KW-0436">Ligase</keyword>
<comment type="catalytic activity">
    <reaction evidence="14 15">
        <text>tRNA(Phe) + L-phenylalanine + ATP = L-phenylalanyl-tRNA(Phe) + AMP + diphosphate + H(+)</text>
        <dbReference type="Rhea" id="RHEA:19413"/>
        <dbReference type="Rhea" id="RHEA-COMP:9668"/>
        <dbReference type="Rhea" id="RHEA-COMP:9699"/>
        <dbReference type="ChEBI" id="CHEBI:15378"/>
        <dbReference type="ChEBI" id="CHEBI:30616"/>
        <dbReference type="ChEBI" id="CHEBI:33019"/>
        <dbReference type="ChEBI" id="CHEBI:58095"/>
        <dbReference type="ChEBI" id="CHEBI:78442"/>
        <dbReference type="ChEBI" id="CHEBI:78531"/>
        <dbReference type="ChEBI" id="CHEBI:456215"/>
        <dbReference type="EC" id="6.1.1.20"/>
    </reaction>
</comment>
<keyword evidence="11 16" id="KW-0694">RNA-binding</keyword>
<evidence type="ECO:0000256" key="8">
    <source>
        <dbReference type="ARBA" id="ARBA00022741"/>
    </source>
</evidence>
<evidence type="ECO:0000256" key="9">
    <source>
        <dbReference type="ARBA" id="ARBA00022840"/>
    </source>
</evidence>
<dbReference type="SMART" id="SM00874">
    <property type="entry name" value="B5"/>
    <property type="match status" value="1"/>
</dbReference>
<dbReference type="Gene3D" id="3.30.930.10">
    <property type="entry name" value="Bira Bifunctional Protein, Domain 2"/>
    <property type="match status" value="1"/>
</dbReference>
<dbReference type="SMART" id="SM00896">
    <property type="entry name" value="FDX-ACB"/>
    <property type="match status" value="1"/>
</dbReference>
<name>A0A1M6ZWK2_9FLAO</name>
<evidence type="ECO:0000256" key="2">
    <source>
        <dbReference type="ARBA" id="ARBA00008653"/>
    </source>
</evidence>
<dbReference type="AlphaFoldDB" id="A0A1M6ZWK2"/>
<dbReference type="SUPFAM" id="SSF50249">
    <property type="entry name" value="Nucleic acid-binding proteins"/>
    <property type="match status" value="1"/>
</dbReference>
<feature type="binding site" evidence="15">
    <location>
        <position position="479"/>
    </location>
    <ligand>
        <name>Mg(2+)</name>
        <dbReference type="ChEBI" id="CHEBI:18420"/>
        <note>shared with alpha subunit</note>
    </ligand>
</feature>
<gene>
    <name evidence="15" type="primary">pheT</name>
    <name evidence="20" type="ORF">SAMN05444267_101655</name>
</gene>
<dbReference type="NCBIfam" id="NF045760">
    <property type="entry name" value="YtpR"/>
    <property type="match status" value="1"/>
</dbReference>
<evidence type="ECO:0000256" key="7">
    <source>
        <dbReference type="ARBA" id="ARBA00022723"/>
    </source>
</evidence>
<evidence type="ECO:0000256" key="12">
    <source>
        <dbReference type="ARBA" id="ARBA00022917"/>
    </source>
</evidence>
<comment type="subunit">
    <text evidence="3 15">Tetramer of two alpha and two beta subunits.</text>
</comment>
<dbReference type="InterPro" id="IPR045864">
    <property type="entry name" value="aa-tRNA-synth_II/BPL/LPL"/>
</dbReference>
<feature type="domain" description="TRNA-binding" evidence="17">
    <location>
        <begin position="42"/>
        <end position="156"/>
    </location>
</feature>
<keyword evidence="10 15" id="KW-0460">Magnesium</keyword>
<keyword evidence="13 15" id="KW-0030">Aminoacyl-tRNA synthetase</keyword>
<dbReference type="InterPro" id="IPR020825">
    <property type="entry name" value="Phe-tRNA_synthase-like_B3/B4"/>
</dbReference>
<evidence type="ECO:0000256" key="16">
    <source>
        <dbReference type="PROSITE-ProRule" id="PRU00209"/>
    </source>
</evidence>
<feature type="domain" description="FDX-ACB" evidence="18">
    <location>
        <begin position="706"/>
        <end position="799"/>
    </location>
</feature>
<dbReference type="Pfam" id="PF03483">
    <property type="entry name" value="B3_4"/>
    <property type="match status" value="1"/>
</dbReference>
<sequence>MKISNNWLKDYVKTELKPERIGEFLTDIGLEVEGIDKFESIKGSLEGIIVGKVLTCEKHPNADKLNKTTVEIGNGKVLNIVCGAPNVEAGQTVPVAVVGTKIYDKEGGFFEIKEAKIRGEVSQGMICAEDELGLSNDHGGIMVLDEEKYEVGKNFADYFELTTDEVFEIGLTPNRTDAMSHYGVARDLFAFLSTNKQKSEFEKVSSETLNSEGAHSFSLEVEDAELCPRYIGAVIEDVKVAESPAWLKSRLKAIGLSPINNIVDITNYVLHGLGQPLHAFDADKIADKKVKVGTVKEGTKFTTLDGVERTLNGSEIIIKDGSDNPMCIAGVFGGAHSGVSNETKTIFLESAYFNPVAVRKGAKFHGLNTDASFRFERGVDPNITRTAITHAIKMIQEIAGGKLTGDLLEEYPKKIEDNYVIIRFSKIEQILGTKIHREKVKEILKALEIQVLNEIQNGFEISVPAYRADVTREIDVIEEILRIYGYNKIDAPQKISFTPVKLSAKDQDELENNWARSLQSLGFNEVMNNSLTSVKDETDAVRLLNPLSNDLAFMRKSLLEGLLENAIYNINRKNQDIKFFEFGKIYHKRAQYEERKQMAILISGRNVAENWLQPKSATDFYNLKAYVKVLLERLAVDYKEVALSDARFSDALAYEVEGKALVRIGKVAPQMLKDFDIDQDCFYAEIELEFAQELRSKNVLKFNDIPKFNKIRRDLALLIDKNITYQELYETAKKNKSPFIKNINLFDVYEGKNLPEGKKSYAMSFELLNEEKTLEEKEISQVMDSLIKSFQKEFAAELRS</sequence>
<keyword evidence="9 15" id="KW-0067">ATP-binding</keyword>
<dbReference type="Gene3D" id="3.30.70.380">
    <property type="entry name" value="Ferrodoxin-fold anticodon-binding domain"/>
    <property type="match status" value="1"/>
</dbReference>
<keyword evidence="7 15" id="KW-0479">Metal-binding</keyword>
<dbReference type="NCBIfam" id="TIGR00472">
    <property type="entry name" value="pheT_bact"/>
    <property type="match status" value="1"/>
</dbReference>
<dbReference type="Pfam" id="PF03147">
    <property type="entry name" value="FDX-ACB"/>
    <property type="match status" value="1"/>
</dbReference>
<evidence type="ECO:0000256" key="14">
    <source>
        <dbReference type="ARBA" id="ARBA00049255"/>
    </source>
</evidence>
<dbReference type="GO" id="GO:0005524">
    <property type="term" value="F:ATP binding"/>
    <property type="evidence" value="ECO:0007669"/>
    <property type="project" value="UniProtKB-UniRule"/>
</dbReference>
<dbReference type="InterPro" id="IPR041616">
    <property type="entry name" value="PheRS_beta_core"/>
</dbReference>
<feature type="binding site" evidence="15">
    <location>
        <position position="478"/>
    </location>
    <ligand>
        <name>Mg(2+)</name>
        <dbReference type="ChEBI" id="CHEBI:18420"/>
        <note>shared with alpha subunit</note>
    </ligand>
</feature>
<dbReference type="SMART" id="SM00873">
    <property type="entry name" value="B3_4"/>
    <property type="match status" value="1"/>
</dbReference>
<dbReference type="InterPro" id="IPR005146">
    <property type="entry name" value="B3/B4_tRNA-bd"/>
</dbReference>
<evidence type="ECO:0000256" key="1">
    <source>
        <dbReference type="ARBA" id="ARBA00004496"/>
    </source>
</evidence>
<dbReference type="FunFam" id="2.40.50.140:FF:000045">
    <property type="entry name" value="Phenylalanine--tRNA ligase beta subunit"/>
    <property type="match status" value="1"/>
</dbReference>
<dbReference type="SUPFAM" id="SSF54991">
    <property type="entry name" value="Anticodon-binding domain of PheRS"/>
    <property type="match status" value="1"/>
</dbReference>
<keyword evidence="4 15" id="KW-0963">Cytoplasm</keyword>
<dbReference type="GO" id="GO:0000287">
    <property type="term" value="F:magnesium ion binding"/>
    <property type="evidence" value="ECO:0007669"/>
    <property type="project" value="UniProtKB-UniRule"/>
</dbReference>
<feature type="binding site" evidence="15">
    <location>
        <position position="475"/>
    </location>
    <ligand>
        <name>Mg(2+)</name>
        <dbReference type="ChEBI" id="CHEBI:18420"/>
        <note>shared with alpha subunit</note>
    </ligand>
</feature>
<comment type="subcellular location">
    <subcellularLocation>
        <location evidence="1 15">Cytoplasm</location>
    </subcellularLocation>
</comment>
<dbReference type="EC" id="6.1.1.20" evidence="15"/>
<evidence type="ECO:0000256" key="15">
    <source>
        <dbReference type="HAMAP-Rule" id="MF_00283"/>
    </source>
</evidence>
<dbReference type="GO" id="GO:0004826">
    <property type="term" value="F:phenylalanine-tRNA ligase activity"/>
    <property type="evidence" value="ECO:0007669"/>
    <property type="project" value="UniProtKB-UniRule"/>
</dbReference>
<dbReference type="SUPFAM" id="SSF55681">
    <property type="entry name" value="Class II aaRS and biotin synthetases"/>
    <property type="match status" value="1"/>
</dbReference>
<dbReference type="Pfam" id="PF17759">
    <property type="entry name" value="tRNA_synthFbeta"/>
    <property type="match status" value="1"/>
</dbReference>
<dbReference type="InterPro" id="IPR009061">
    <property type="entry name" value="DNA-bd_dom_put_sf"/>
</dbReference>
<proteinExistence type="inferred from homology"/>
<keyword evidence="12 15" id="KW-0648">Protein biosynthesis</keyword>
<keyword evidence="8 15" id="KW-0547">Nucleotide-binding</keyword>